<organism evidence="1 2">
    <name type="scientific">Wallemia hederae</name>
    <dbReference type="NCBI Taxonomy" id="1540922"/>
    <lineage>
        <taxon>Eukaryota</taxon>
        <taxon>Fungi</taxon>
        <taxon>Dikarya</taxon>
        <taxon>Basidiomycota</taxon>
        <taxon>Wallemiomycotina</taxon>
        <taxon>Wallemiomycetes</taxon>
        <taxon>Wallemiales</taxon>
        <taxon>Wallemiaceae</taxon>
        <taxon>Wallemia</taxon>
    </lineage>
</organism>
<dbReference type="EMBL" id="SPNW01000132">
    <property type="protein sequence ID" value="TIA84979.1"/>
    <property type="molecule type" value="Genomic_DNA"/>
</dbReference>
<keyword evidence="2" id="KW-1185">Reference proteome</keyword>
<reference evidence="1 2" key="1">
    <citation type="submission" date="2019-03" db="EMBL/GenBank/DDBJ databases">
        <title>Sequencing 23 genomes of Wallemia ichthyophaga.</title>
        <authorList>
            <person name="Gostincar C."/>
        </authorList>
    </citation>
    <scope>NUCLEOTIDE SEQUENCE [LARGE SCALE GENOMIC DNA]</scope>
    <source>
        <strain evidence="1 2">EXF-5753</strain>
    </source>
</reference>
<protein>
    <submittedName>
        <fullName evidence="1">Uncharacterized protein</fullName>
    </submittedName>
</protein>
<proteinExistence type="predicted"/>
<evidence type="ECO:0000313" key="1">
    <source>
        <dbReference type="EMBL" id="TIA84979.1"/>
    </source>
</evidence>
<dbReference type="OrthoDB" id="2140489at2759"/>
<comment type="caution">
    <text evidence="1">The sequence shown here is derived from an EMBL/GenBank/DDBJ whole genome shotgun (WGS) entry which is preliminary data.</text>
</comment>
<name>A0A4T0FB85_9BASI</name>
<dbReference type="PANTHER" id="PTHR36986">
    <property type="entry name" value="UPF0643 PROTEIN PB2B2.08"/>
    <property type="match status" value="1"/>
</dbReference>
<dbReference type="AlphaFoldDB" id="A0A4T0FB85"/>
<accession>A0A4T0FB85</accession>
<sequence length="182" mass="20947">MVAGSSVDLPPLETAINCGVTAISRPTESVDEASKELSRALLNFKHITDNYARQPYEEAFNWDDIELSEDIEKEFYCVAFRSRRKPDVDMDLYTADRLAHEEAVEASQGNLLMYWFGSATDDTRECLATCIWSSQSWAQRTAKLPKHVQAAKLSREVYESFQLERYRLIKTLGTRKLRLERI</sequence>
<evidence type="ECO:0000313" key="2">
    <source>
        <dbReference type="Proteomes" id="UP000310189"/>
    </source>
</evidence>
<gene>
    <name evidence="1" type="ORF">E3P99_04102</name>
</gene>
<dbReference type="PANTHER" id="PTHR36986:SF1">
    <property type="entry name" value="UPF0643 PROTEIN PB2B2.08"/>
    <property type="match status" value="1"/>
</dbReference>
<dbReference type="Proteomes" id="UP000310189">
    <property type="component" value="Unassembled WGS sequence"/>
</dbReference>